<sequence length="159" mass="16753">MKWVAESSPTAVTRRSGKTQLCGSLAAVTRQRGARWRWGACQGASSSGPRSKRRLFIASGTLSRGGDSSLDGSSSSRRRLQSPSLACTTTPCPTAGWPPVTWKGSGAHVPLSVQAARAPARGYSPTELPTPLRAQLASGSPSFCLIFISFSSFISKARL</sequence>
<proteinExistence type="predicted"/>
<feature type="compositionally biased region" description="Low complexity" evidence="1">
    <location>
        <begin position="59"/>
        <end position="85"/>
    </location>
</feature>
<name>A0ABN7E9X0_SPIIN</name>
<organism evidence="2 3">
    <name type="scientific">Spirodela intermedia</name>
    <name type="common">Intermediate duckweed</name>
    <dbReference type="NCBI Taxonomy" id="51605"/>
    <lineage>
        <taxon>Eukaryota</taxon>
        <taxon>Viridiplantae</taxon>
        <taxon>Streptophyta</taxon>
        <taxon>Embryophyta</taxon>
        <taxon>Tracheophyta</taxon>
        <taxon>Spermatophyta</taxon>
        <taxon>Magnoliopsida</taxon>
        <taxon>Liliopsida</taxon>
        <taxon>Araceae</taxon>
        <taxon>Lemnoideae</taxon>
        <taxon>Spirodela</taxon>
    </lineage>
</organism>
<gene>
    <name evidence="2" type="ORF">SI7747_UN021029</name>
</gene>
<evidence type="ECO:0000256" key="1">
    <source>
        <dbReference type="SAM" id="MobiDB-lite"/>
    </source>
</evidence>
<dbReference type="EMBL" id="CACRZD030000133">
    <property type="protein sequence ID" value="CAA6674671.1"/>
    <property type="molecule type" value="Genomic_DNA"/>
</dbReference>
<keyword evidence="3" id="KW-1185">Reference proteome</keyword>
<dbReference type="Proteomes" id="UP001189122">
    <property type="component" value="Unassembled WGS sequence"/>
</dbReference>
<feature type="region of interest" description="Disordered" evidence="1">
    <location>
        <begin position="55"/>
        <end position="85"/>
    </location>
</feature>
<comment type="caution">
    <text evidence="2">The sequence shown here is derived from an EMBL/GenBank/DDBJ whole genome shotgun (WGS) entry which is preliminary data.</text>
</comment>
<protein>
    <submittedName>
        <fullName evidence="2">Uncharacterized protein</fullName>
    </submittedName>
</protein>
<reference evidence="3" key="1">
    <citation type="journal article" date="2020" name="Sci. Rep.">
        <title>Chromosome-scale genome assembly for the duckweed Spirodela intermedia, integrating cytogenetic maps, PacBio and Oxford Nanopore libraries.</title>
        <authorList>
            <person name="Hoang P.T.N."/>
            <person name="Fiebig A."/>
            <person name="Novak P."/>
            <person name="Macas J."/>
            <person name="Cao H.X."/>
            <person name="Stepanenko A."/>
            <person name="Chen G."/>
            <person name="Borisjuk N."/>
            <person name="Scholz U."/>
            <person name="Schubert I."/>
        </authorList>
    </citation>
    <scope>NUCLEOTIDE SEQUENCE [LARGE SCALE GENOMIC DNA]</scope>
</reference>
<evidence type="ECO:0000313" key="3">
    <source>
        <dbReference type="Proteomes" id="UP001189122"/>
    </source>
</evidence>
<accession>A0ABN7E9X0</accession>
<evidence type="ECO:0000313" key="2">
    <source>
        <dbReference type="EMBL" id="CAA6674671.1"/>
    </source>
</evidence>